<dbReference type="CDD" id="cd14820">
    <property type="entry name" value="TRAX"/>
    <property type="match status" value="1"/>
</dbReference>
<dbReference type="Proteomes" id="UP001216390">
    <property type="component" value="Chromosome"/>
</dbReference>
<dbReference type="EMBL" id="CP116942">
    <property type="protein sequence ID" value="WCO65942.1"/>
    <property type="molecule type" value="Genomic_DNA"/>
</dbReference>
<dbReference type="Gene3D" id="1.20.58.2140">
    <property type="match status" value="1"/>
</dbReference>
<dbReference type="AlphaFoldDB" id="A0AAE9YBG0"/>
<name>A0AAE9YBG0_9ACTN</name>
<organism evidence="1 2">
    <name type="scientific">Iamia majanohamensis</name>
    <dbReference type="NCBI Taxonomy" id="467976"/>
    <lineage>
        <taxon>Bacteria</taxon>
        <taxon>Bacillati</taxon>
        <taxon>Actinomycetota</taxon>
        <taxon>Acidimicrobiia</taxon>
        <taxon>Acidimicrobiales</taxon>
        <taxon>Iamiaceae</taxon>
        <taxon>Iamia</taxon>
    </lineage>
</organism>
<evidence type="ECO:0000313" key="2">
    <source>
        <dbReference type="Proteomes" id="UP001216390"/>
    </source>
</evidence>
<gene>
    <name evidence="1" type="ORF">PO878_15680</name>
</gene>
<dbReference type="RefSeq" id="WP_272735468.1">
    <property type="nucleotide sequence ID" value="NZ_CP116942.1"/>
</dbReference>
<dbReference type="SUPFAM" id="SSF74784">
    <property type="entry name" value="Translin"/>
    <property type="match status" value="1"/>
</dbReference>
<sequence>MVDVAGGDASRARLEGITDTIRVGLGAANGAREEALPACRSCIRSASRAIRAVHRAEPEAVARHLAEAEASLRVAQRTLAPFPGLVHAGFLHDAEKEHAEARLTEALVGGEPVPGPDEVGVAPAAWMRGLCEAASELRRNLLDRLREGDLERGEALLGTMDDVYDVLSGVDQPDALTHGLRRSLDQLRAVLERSRGDVTTTVLQTRLQRAIESRG</sequence>
<proteinExistence type="predicted"/>
<protein>
    <recommendedName>
        <fullName evidence="3">Haloacid dehalogenase</fullName>
    </recommendedName>
</protein>
<keyword evidence="2" id="KW-1185">Reference proteome</keyword>
<dbReference type="KEGG" id="ima:PO878_15680"/>
<reference evidence="1" key="1">
    <citation type="submission" date="2023-01" db="EMBL/GenBank/DDBJ databases">
        <title>The diversity of Class Acidimicrobiia in South China Sea sediment environments and the proposal of Iamia marina sp. nov., a novel species of the genus Iamia.</title>
        <authorList>
            <person name="He Y."/>
            <person name="Tian X."/>
        </authorList>
    </citation>
    <scope>NUCLEOTIDE SEQUENCE</scope>
    <source>
        <strain evidence="1">DSM 19957</strain>
    </source>
</reference>
<accession>A0AAE9YBG0</accession>
<dbReference type="InterPro" id="IPR036081">
    <property type="entry name" value="Translin_sf"/>
</dbReference>
<dbReference type="GO" id="GO:0043565">
    <property type="term" value="F:sequence-specific DNA binding"/>
    <property type="evidence" value="ECO:0007669"/>
    <property type="project" value="InterPro"/>
</dbReference>
<evidence type="ECO:0008006" key="3">
    <source>
        <dbReference type="Google" id="ProtNLM"/>
    </source>
</evidence>
<evidence type="ECO:0000313" key="1">
    <source>
        <dbReference type="EMBL" id="WCO65942.1"/>
    </source>
</evidence>